<dbReference type="EMBL" id="BAABAK010000019">
    <property type="protein sequence ID" value="GAA3979905.1"/>
    <property type="molecule type" value="Genomic_DNA"/>
</dbReference>
<feature type="domain" description="Haem-binding uptake Tiki superfamily ChaN" evidence="2">
    <location>
        <begin position="42"/>
        <end position="244"/>
    </location>
</feature>
<evidence type="ECO:0000313" key="4">
    <source>
        <dbReference type="Proteomes" id="UP001501081"/>
    </source>
</evidence>
<keyword evidence="3" id="KW-0449">Lipoprotein</keyword>
<feature type="chain" id="PRO_5046024091" evidence="1">
    <location>
        <begin position="19"/>
        <end position="290"/>
    </location>
</feature>
<dbReference type="InterPro" id="IPR007314">
    <property type="entry name" value="Cofac_haem-bd_dom"/>
</dbReference>
<proteinExistence type="predicted"/>
<keyword evidence="4" id="KW-1185">Reference proteome</keyword>
<dbReference type="SUPFAM" id="SSF159501">
    <property type="entry name" value="EreA/ChaN-like"/>
    <property type="match status" value="1"/>
</dbReference>
<dbReference type="Proteomes" id="UP001501081">
    <property type="component" value="Unassembled WGS sequence"/>
</dbReference>
<gene>
    <name evidence="3" type="ORF">GCM10022246_34920</name>
</gene>
<protein>
    <submittedName>
        <fullName evidence="3">ChaN family lipoprotein</fullName>
    </submittedName>
</protein>
<dbReference type="Gene3D" id="3.40.50.11550">
    <property type="match status" value="1"/>
</dbReference>
<feature type="signal peptide" evidence="1">
    <location>
        <begin position="1"/>
        <end position="18"/>
    </location>
</feature>
<dbReference type="RefSeq" id="WP_344769113.1">
    <property type="nucleotide sequence ID" value="NZ_BAABAK010000019.1"/>
</dbReference>
<dbReference type="CDD" id="cd14727">
    <property type="entry name" value="ChanN-like"/>
    <property type="match status" value="1"/>
</dbReference>
<accession>A0ABP7QES8</accession>
<comment type="caution">
    <text evidence="3">The sequence shown here is derived from an EMBL/GenBank/DDBJ whole genome shotgun (WGS) entry which is preliminary data.</text>
</comment>
<keyword evidence="1" id="KW-0732">Signal</keyword>
<sequence length="290" mass="33346">MKFLALLLFSFISANLYAQDIKSNYKIYDVKKQKLIAVDDIIADMDKADVLFFGEEHNDSIGHYLEVEIFKKLSEKYPQKTALTLEMFHTDIQPVVVEYLAGLISEKNFIKEGRAWPNYKDYRPLVEYAKEHKIDVIGANAATRYSNAVTKNGLEALKNFPKTALSFLPPLPIDTATGRYNEKFTDLLGGHSMGAMKVYQTQNFWDATMAWSINKFSKLHKGFKILQLNGRFHSDEKLGTLAKLQKYSPKLQILNISSFSDENFDNPEWDKFKNLGDYIIITNPKIKRSF</sequence>
<evidence type="ECO:0000313" key="3">
    <source>
        <dbReference type="EMBL" id="GAA3979905.1"/>
    </source>
</evidence>
<organism evidence="3 4">
    <name type="scientific">Pedobacter ginsengiterrae</name>
    <dbReference type="NCBI Taxonomy" id="871696"/>
    <lineage>
        <taxon>Bacteria</taxon>
        <taxon>Pseudomonadati</taxon>
        <taxon>Bacteroidota</taxon>
        <taxon>Sphingobacteriia</taxon>
        <taxon>Sphingobacteriales</taxon>
        <taxon>Sphingobacteriaceae</taxon>
        <taxon>Pedobacter</taxon>
    </lineage>
</organism>
<dbReference type="Pfam" id="PF04187">
    <property type="entry name" value="Cofac_haem_bdg"/>
    <property type="match status" value="1"/>
</dbReference>
<evidence type="ECO:0000259" key="2">
    <source>
        <dbReference type="Pfam" id="PF04187"/>
    </source>
</evidence>
<reference evidence="4" key="1">
    <citation type="journal article" date="2019" name="Int. J. Syst. Evol. Microbiol.">
        <title>The Global Catalogue of Microorganisms (GCM) 10K type strain sequencing project: providing services to taxonomists for standard genome sequencing and annotation.</title>
        <authorList>
            <consortium name="The Broad Institute Genomics Platform"/>
            <consortium name="The Broad Institute Genome Sequencing Center for Infectious Disease"/>
            <person name="Wu L."/>
            <person name="Ma J."/>
        </authorList>
    </citation>
    <scope>NUCLEOTIDE SEQUENCE [LARGE SCALE GENOMIC DNA]</scope>
    <source>
        <strain evidence="4">JCM 17338</strain>
    </source>
</reference>
<name>A0ABP7QES8_9SPHI</name>
<evidence type="ECO:0000256" key="1">
    <source>
        <dbReference type="SAM" id="SignalP"/>
    </source>
</evidence>